<dbReference type="PANTHER" id="PTHR46850:SF1">
    <property type="entry name" value="CHROMODOMAIN-HELICASE-DNA-BINDING PROTEIN 9"/>
    <property type="match status" value="1"/>
</dbReference>
<feature type="chain" id="PRO_5018751161" evidence="2">
    <location>
        <begin position="16"/>
        <end position="391"/>
    </location>
</feature>
<dbReference type="InterPro" id="IPR051493">
    <property type="entry name" value="CHD"/>
</dbReference>
<name>A0A3S5AKX7_9PLAT</name>
<organism evidence="3 4">
    <name type="scientific">Protopolystoma xenopodis</name>
    <dbReference type="NCBI Taxonomy" id="117903"/>
    <lineage>
        <taxon>Eukaryota</taxon>
        <taxon>Metazoa</taxon>
        <taxon>Spiralia</taxon>
        <taxon>Lophotrochozoa</taxon>
        <taxon>Platyhelminthes</taxon>
        <taxon>Monogenea</taxon>
        <taxon>Polyopisthocotylea</taxon>
        <taxon>Polystomatidea</taxon>
        <taxon>Polystomatidae</taxon>
        <taxon>Protopolystoma</taxon>
    </lineage>
</organism>
<reference evidence="3" key="1">
    <citation type="submission" date="2018-11" db="EMBL/GenBank/DDBJ databases">
        <authorList>
            <consortium name="Pathogen Informatics"/>
        </authorList>
    </citation>
    <scope>NUCLEOTIDE SEQUENCE</scope>
</reference>
<dbReference type="EMBL" id="CAAALY010040415">
    <property type="protein sequence ID" value="VEL19165.1"/>
    <property type="molecule type" value="Genomic_DNA"/>
</dbReference>
<comment type="caution">
    <text evidence="3">The sequence shown here is derived from an EMBL/GenBank/DDBJ whole genome shotgun (WGS) entry which is preliminary data.</text>
</comment>
<feature type="signal peptide" evidence="2">
    <location>
        <begin position="1"/>
        <end position="15"/>
    </location>
</feature>
<dbReference type="PANTHER" id="PTHR46850">
    <property type="entry name" value="CHROMODOMAIN-HELICASE-DNA-BINDING PROTEIN 9"/>
    <property type="match status" value="1"/>
</dbReference>
<evidence type="ECO:0000313" key="3">
    <source>
        <dbReference type="EMBL" id="VEL19165.1"/>
    </source>
</evidence>
<accession>A0A3S5AKX7</accession>
<keyword evidence="2" id="KW-0732">Signal</keyword>
<evidence type="ECO:0000313" key="4">
    <source>
        <dbReference type="Proteomes" id="UP000784294"/>
    </source>
</evidence>
<feature type="compositionally biased region" description="Polar residues" evidence="1">
    <location>
        <begin position="159"/>
        <end position="170"/>
    </location>
</feature>
<protein>
    <submittedName>
        <fullName evidence="3">Uncharacterized protein</fullName>
    </submittedName>
</protein>
<feature type="compositionally biased region" description="Acidic residues" evidence="1">
    <location>
        <begin position="124"/>
        <end position="149"/>
    </location>
</feature>
<evidence type="ECO:0000256" key="2">
    <source>
        <dbReference type="SAM" id="SignalP"/>
    </source>
</evidence>
<feature type="region of interest" description="Disordered" evidence="1">
    <location>
        <begin position="205"/>
        <end position="225"/>
    </location>
</feature>
<gene>
    <name evidence="3" type="ORF">PXEA_LOCUS12605</name>
</gene>
<dbReference type="OrthoDB" id="5857104at2759"/>
<sequence length="391" mass="42424">MIFFFSLILLLALDCNPPAPWWDECADKCLLLGLFKHGWEKYAAVQTDPSLCFASRFGFPPTVTAEEAPKLEQVAAIDDVEPPHLSPVTDLKHEAGPRDLEICRLATSEDYEELKAPSTVAGDTETEAGAEDEEEEDEVEEEEAEEEEREAVSEAHPKGNSSSNSTKYLSKGNSRFDLTIVAKDSLELSKPSKCSSVDIGLNELASESVPSPISQVPCKDSPKLSSTDTELVIGSLSYSAIGSSEADITELKPAPVDTSSFPILDSQTSISNLETDLHPNVNDGFEKTTEPVAESEETSRVKEDNDHLDASSTISTTTEAETPASTTGKRRRTSTVTCATNTISASTSAGSFEESGLLSFPPAADLNCRLRKLIAYFQRMRHQVEYDALTV</sequence>
<dbReference type="Proteomes" id="UP000784294">
    <property type="component" value="Unassembled WGS sequence"/>
</dbReference>
<dbReference type="Gene3D" id="1.10.10.60">
    <property type="entry name" value="Homeodomain-like"/>
    <property type="match status" value="1"/>
</dbReference>
<proteinExistence type="predicted"/>
<feature type="region of interest" description="Disordered" evidence="1">
    <location>
        <begin position="276"/>
        <end position="335"/>
    </location>
</feature>
<evidence type="ECO:0000256" key="1">
    <source>
        <dbReference type="SAM" id="MobiDB-lite"/>
    </source>
</evidence>
<feature type="compositionally biased region" description="Basic and acidic residues" evidence="1">
    <location>
        <begin position="297"/>
        <end position="309"/>
    </location>
</feature>
<keyword evidence="4" id="KW-1185">Reference proteome</keyword>
<dbReference type="AlphaFoldDB" id="A0A3S5AKX7"/>
<feature type="region of interest" description="Disordered" evidence="1">
    <location>
        <begin position="113"/>
        <end position="170"/>
    </location>
</feature>
<feature type="compositionally biased region" description="Low complexity" evidence="1">
    <location>
        <begin position="310"/>
        <end position="327"/>
    </location>
</feature>